<comment type="similarity">
    <text evidence="3">Belongs to the octanoyltransferase LipL family.</text>
</comment>
<organism evidence="5 6">
    <name type="scientific">Vagococcus humatus</name>
    <dbReference type="NCBI Taxonomy" id="1889241"/>
    <lineage>
        <taxon>Bacteria</taxon>
        <taxon>Bacillati</taxon>
        <taxon>Bacillota</taxon>
        <taxon>Bacilli</taxon>
        <taxon>Lactobacillales</taxon>
        <taxon>Enterococcaceae</taxon>
        <taxon>Vagococcus</taxon>
    </lineage>
</organism>
<feature type="site" description="Lowers pKa of active site Cys" evidence="3">
    <location>
        <position position="151"/>
    </location>
</feature>
<dbReference type="Pfam" id="PF21948">
    <property type="entry name" value="LplA-B_cat"/>
    <property type="match status" value="1"/>
</dbReference>
<dbReference type="AlphaFoldDB" id="A0A429Z536"/>
<evidence type="ECO:0000256" key="1">
    <source>
        <dbReference type="ARBA" id="ARBA00022679"/>
    </source>
</evidence>
<keyword evidence="2 3" id="KW-0012">Acyltransferase</keyword>
<comment type="function">
    <text evidence="3">Catalyzes the amidotransfer (transamidation) of the octanoyl moiety from octanoyl-GcvH to the lipoyl domain of the E2 subunit of lipoate-dependent enzymes.</text>
</comment>
<keyword evidence="6" id="KW-1185">Reference proteome</keyword>
<dbReference type="InterPro" id="IPR050664">
    <property type="entry name" value="Octanoyltrans_LipM/LipL"/>
</dbReference>
<comment type="caution">
    <text evidence="5">The sequence shown here is derived from an EMBL/GenBank/DDBJ whole genome shotgun (WGS) entry which is preliminary data.</text>
</comment>
<dbReference type="SUPFAM" id="SSF55681">
    <property type="entry name" value="Class II aaRS and biotin synthetases"/>
    <property type="match status" value="1"/>
</dbReference>
<dbReference type="EMBL" id="PXZH01000005">
    <property type="protein sequence ID" value="RST88806.1"/>
    <property type="molecule type" value="Genomic_DNA"/>
</dbReference>
<keyword evidence="1 3" id="KW-0808">Transferase</keyword>
<keyword evidence="5" id="KW-0436">Ligase</keyword>
<comment type="pathway">
    <text evidence="3">Protein modification; protein lipoylation via endogenous pathway; protein N(6)-(lipoyl)lysine from octanoyl-[acyl-carrier-protein].</text>
</comment>
<comment type="catalytic activity">
    <reaction evidence="3">
        <text>N(6)-octanoyl-L-lysyl-[glycine-cleavage complex H protein] + L-lysyl-[lipoyl-carrier protein] = N(6)-octanoyl-L-lysyl-[lipoyl-carrier protein] + L-lysyl-[glycine-cleavage complex H protein]</text>
        <dbReference type="Rhea" id="RHEA:20213"/>
        <dbReference type="Rhea" id="RHEA-COMP:10500"/>
        <dbReference type="Rhea" id="RHEA-COMP:10501"/>
        <dbReference type="Rhea" id="RHEA-COMP:10503"/>
        <dbReference type="Rhea" id="RHEA-COMP:10504"/>
        <dbReference type="ChEBI" id="CHEBI:29969"/>
        <dbReference type="ChEBI" id="CHEBI:78809"/>
        <dbReference type="EC" id="2.3.1.204"/>
    </reaction>
</comment>
<dbReference type="InterPro" id="IPR024897">
    <property type="entry name" value="LipL"/>
</dbReference>
<reference evidence="5 6" key="1">
    <citation type="submission" date="2018-03" db="EMBL/GenBank/DDBJ databases">
        <authorList>
            <person name="Gulvik C.A."/>
        </authorList>
    </citation>
    <scope>NUCLEOTIDE SEQUENCE [LARGE SCALE GENOMIC DNA]</scope>
    <source>
        <strain evidence="5 6">JCM 31581</strain>
    </source>
</reference>
<comment type="miscellaneous">
    <text evidence="3">The reaction proceeds via a thioester-linked acyl-enzyme intermediate.</text>
</comment>
<protein>
    <recommendedName>
        <fullName evidence="3">Octanoyl-[GcvH]:protein N-octanoyltransferase</fullName>
        <ecNumber evidence="3">2.3.1.204</ecNumber>
    </recommendedName>
    <alternativeName>
        <fullName evidence="3">Octanoyl-[GcvH]:E2 amidotransferase</fullName>
    </alternativeName>
</protein>
<name>A0A429Z536_9ENTE</name>
<evidence type="ECO:0000313" key="5">
    <source>
        <dbReference type="EMBL" id="RST88806.1"/>
    </source>
</evidence>
<sequence length="274" mass="31016">MNSLTPLTIINDPVEPNLFAPFAYTDLYTLHTSQTQEHLVHFWEFDRTVILGMKDTRLPFLTDGLNLLHQAGFRYLARNSGGLGVVSNEGVLNVSLFLPNPDHQISIPEGYAKMVDLIQDSFSDFHVAIEAKEISDSYCPGEFDLSIQGQKFAGIAQRRIKEGISVMIYLSVHGDQSARGQLMKEFYQASLKQQFGTKGYPPINPNSMANLSDLLGEELTISAVKKRLLDTLEKSYRLISTTSEEFVRSHHYQQELLKHQNKMEKRNEGVILHD</sequence>
<evidence type="ECO:0000313" key="6">
    <source>
        <dbReference type="Proteomes" id="UP000277864"/>
    </source>
</evidence>
<dbReference type="GO" id="GO:0009107">
    <property type="term" value="P:lipoate biosynthetic process"/>
    <property type="evidence" value="ECO:0007669"/>
    <property type="project" value="UniProtKB-UniRule"/>
</dbReference>
<proteinExistence type="inferred from homology"/>
<dbReference type="OrthoDB" id="2080934at2"/>
<dbReference type="GO" id="GO:0033819">
    <property type="term" value="F:lipoyl(octanoyl) transferase activity"/>
    <property type="evidence" value="ECO:0007669"/>
    <property type="project" value="InterPro"/>
</dbReference>
<dbReference type="HAMAP" id="MF_02119">
    <property type="entry name" value="LipL"/>
    <property type="match status" value="1"/>
</dbReference>
<feature type="active site" description="Acyl-thioester intermediate" evidence="3">
    <location>
        <position position="139"/>
    </location>
</feature>
<dbReference type="PROSITE" id="PS51733">
    <property type="entry name" value="BPL_LPL_CATALYTIC"/>
    <property type="match status" value="1"/>
</dbReference>
<dbReference type="EC" id="2.3.1.204" evidence="3"/>
<evidence type="ECO:0000256" key="3">
    <source>
        <dbReference type="HAMAP-Rule" id="MF_02119"/>
    </source>
</evidence>
<gene>
    <name evidence="3" type="primary">lipL</name>
    <name evidence="5" type="ORF">C7P63_08260</name>
</gene>
<feature type="domain" description="BPL/LPL catalytic" evidence="4">
    <location>
        <begin position="34"/>
        <end position="240"/>
    </location>
</feature>
<dbReference type="GO" id="GO:0016874">
    <property type="term" value="F:ligase activity"/>
    <property type="evidence" value="ECO:0007669"/>
    <property type="project" value="UniProtKB-KW"/>
</dbReference>
<dbReference type="Gene3D" id="3.30.930.10">
    <property type="entry name" value="Bira Bifunctional Protein, Domain 2"/>
    <property type="match status" value="1"/>
</dbReference>
<dbReference type="RefSeq" id="WP_125943684.1">
    <property type="nucleotide sequence ID" value="NZ_PXZH01000005.1"/>
</dbReference>
<dbReference type="GO" id="GO:0009249">
    <property type="term" value="P:protein lipoylation"/>
    <property type="evidence" value="ECO:0007669"/>
    <property type="project" value="UniProtKB-UniRule"/>
</dbReference>
<dbReference type="Proteomes" id="UP000277864">
    <property type="component" value="Unassembled WGS sequence"/>
</dbReference>
<evidence type="ECO:0000256" key="2">
    <source>
        <dbReference type="ARBA" id="ARBA00023315"/>
    </source>
</evidence>
<dbReference type="PANTHER" id="PTHR43679:SF2">
    <property type="entry name" value="OCTANOYL-[GCVH]:PROTEIN N-OCTANOYLTRANSFERASE"/>
    <property type="match status" value="1"/>
</dbReference>
<dbReference type="InterPro" id="IPR004143">
    <property type="entry name" value="BPL_LPL_catalytic"/>
</dbReference>
<dbReference type="PANTHER" id="PTHR43679">
    <property type="entry name" value="OCTANOYLTRANSFERASE LIPM-RELATED"/>
    <property type="match status" value="1"/>
</dbReference>
<dbReference type="InterPro" id="IPR045864">
    <property type="entry name" value="aa-tRNA-synth_II/BPL/LPL"/>
</dbReference>
<accession>A0A429Z536</accession>
<evidence type="ECO:0000259" key="4">
    <source>
        <dbReference type="PROSITE" id="PS51733"/>
    </source>
</evidence>
<dbReference type="CDD" id="cd16443">
    <property type="entry name" value="LplA"/>
    <property type="match status" value="1"/>
</dbReference>